<dbReference type="Proteomes" id="UP000069906">
    <property type="component" value="Chromosome"/>
</dbReference>
<reference evidence="4" key="2">
    <citation type="submission" date="2015-05" db="EMBL/GenBank/DDBJ databases">
        <title>Complete genome sequence of Halanaeroarchaeum sulfurireducens type strain M27-SA2, a sulfate-reducer haloarchaeon from marine anoxic lake Medee.</title>
        <authorList>
            <person name="Messina E."/>
            <person name="Kublanov I.V."/>
            <person name="Toshchakov S."/>
            <person name="Arcadi E."/>
            <person name="La Spada G."/>
            <person name="La Cono V."/>
            <person name="Yakimov M.M."/>
        </authorList>
    </citation>
    <scope>NUCLEOTIDE SEQUENCE [LARGE SCALE GENOMIC DNA]</scope>
    <source>
        <strain evidence="4">M27-SA2</strain>
    </source>
</reference>
<dbReference type="KEGG" id="hsf:HLASA_1217"/>
<proteinExistence type="predicted"/>
<dbReference type="HOGENOM" id="CLU_143951_0_0_2"/>
<dbReference type="EMBL" id="CP008874">
    <property type="protein sequence ID" value="AKH97716.1"/>
    <property type="molecule type" value="Genomic_DNA"/>
</dbReference>
<keyword evidence="5" id="KW-1185">Reference proteome</keyword>
<dbReference type="GO" id="GO:0016491">
    <property type="term" value="F:oxidoreductase activity"/>
    <property type="evidence" value="ECO:0007669"/>
    <property type="project" value="UniProtKB-KW"/>
</dbReference>
<evidence type="ECO:0000256" key="1">
    <source>
        <dbReference type="SAM" id="Phobius"/>
    </source>
</evidence>
<feature type="transmembrane region" description="Helical" evidence="1">
    <location>
        <begin position="12"/>
        <end position="35"/>
    </location>
</feature>
<gene>
    <name evidence="2" type="primary">nuoJ2</name>
    <name evidence="3" type="ORF">HLASA_1217</name>
    <name evidence="2" type="ORF">HLASF_1229</name>
</gene>
<protein>
    <submittedName>
        <fullName evidence="2">NADH-quinone oxidoreductase subunit J2</fullName>
        <ecNumber evidence="2">1.6.5.3</ecNumber>
    </submittedName>
</protein>
<dbReference type="STRING" id="1604004.HLASA_1217"/>
<feature type="transmembrane region" description="Helical" evidence="1">
    <location>
        <begin position="70"/>
        <end position="92"/>
    </location>
</feature>
<keyword evidence="1" id="KW-0472">Membrane</keyword>
<keyword evidence="2" id="KW-0560">Oxidoreductase</keyword>
<reference evidence="2 5" key="1">
    <citation type="journal article" date="2015" name="ISME J.">
        <title>Elemental sulfur and acetate can support life of a novel strictly anaerobic haloarchaeon.</title>
        <authorList>
            <person name="Sorokin D.Y."/>
            <person name="Kublanov I.V."/>
            <person name="Gavrilov S.N."/>
            <person name="Rojo D."/>
            <person name="Roman P."/>
            <person name="Golyshin P.N."/>
            <person name="Slepak V.Z."/>
            <person name="Smedile F."/>
            <person name="Ferrer M."/>
            <person name="Messina E."/>
            <person name="La Cono V."/>
            <person name="Yakimov M.M."/>
        </authorList>
    </citation>
    <scope>NUCLEOTIDE SEQUENCE [LARGE SCALE GENOMIC DNA]</scope>
    <source>
        <strain evidence="2 5">HSR2</strain>
    </source>
</reference>
<keyword evidence="1" id="KW-0812">Transmembrane</keyword>
<dbReference type="RefSeq" id="WP_050048440.1">
    <property type="nucleotide sequence ID" value="NZ_CP008874.1"/>
</dbReference>
<evidence type="ECO:0000313" key="3">
    <source>
        <dbReference type="EMBL" id="ALG82111.1"/>
    </source>
</evidence>
<dbReference type="KEGG" id="hsu:HLASF_1229"/>
<dbReference type="GeneID" id="26010565"/>
<name>A0A0F7P9A8_9EURY</name>
<reference evidence="3 4" key="3">
    <citation type="journal article" date="2016" name="Stand. Genomic Sci.">
        <title>Complete genome sequence of 'Halanaeroarchaeum sulfurireducens' M27-SA2, a sulfur-reducing and acetate-oxidizing haloarchaeon from the deep-sea hypersaline anoxic lake Medee.</title>
        <authorList>
            <person name="Messina E."/>
            <person name="Sorokin D.Y."/>
            <person name="Kublanov I.V."/>
            <person name="Toshchakov S."/>
            <person name="Lopatina A."/>
            <person name="Arcadi E."/>
            <person name="Smedile F."/>
            <person name="La Spada G."/>
            <person name="La Cono V."/>
            <person name="Yakimov M.M."/>
        </authorList>
    </citation>
    <scope>NUCLEOTIDE SEQUENCE [LARGE SCALE GENOMIC DNA]</scope>
    <source>
        <strain evidence="3 4">M27-SA2</strain>
    </source>
</reference>
<dbReference type="EC" id="1.6.5.3" evidence="2"/>
<dbReference type="OrthoDB" id="214784at2157"/>
<evidence type="ECO:0000313" key="2">
    <source>
        <dbReference type="EMBL" id="AKH97716.1"/>
    </source>
</evidence>
<organism evidence="2 5">
    <name type="scientific">Halanaeroarchaeum sulfurireducens</name>
    <dbReference type="NCBI Taxonomy" id="1604004"/>
    <lineage>
        <taxon>Archaea</taxon>
        <taxon>Methanobacteriati</taxon>
        <taxon>Methanobacteriota</taxon>
        <taxon>Stenosarchaea group</taxon>
        <taxon>Halobacteria</taxon>
        <taxon>Halobacteriales</taxon>
        <taxon>Halobacteriaceae</taxon>
        <taxon>Halanaeroarchaeum</taxon>
    </lineage>
</organism>
<dbReference type="EMBL" id="CP011564">
    <property type="protein sequence ID" value="ALG82111.1"/>
    <property type="molecule type" value="Genomic_DNA"/>
</dbReference>
<accession>A0A0F7P9A8</accession>
<keyword evidence="1" id="KW-1133">Transmembrane helix</keyword>
<sequence length="99" mass="9996">MTTKPEITTEINPITGFLAVVLFGVMGLIVLGASFTGAAGFETNAPITASIGYALLDLEGVANTVASEGFLAALVIIAFVLDAALGGAVLLARRDGGER</sequence>
<evidence type="ECO:0000313" key="4">
    <source>
        <dbReference type="Proteomes" id="UP000060390"/>
    </source>
</evidence>
<evidence type="ECO:0000313" key="5">
    <source>
        <dbReference type="Proteomes" id="UP000069906"/>
    </source>
</evidence>
<dbReference type="Proteomes" id="UP000060390">
    <property type="component" value="Chromosome"/>
</dbReference>
<dbReference type="AlphaFoldDB" id="A0A0F7P9A8"/>